<dbReference type="AlphaFoldDB" id="A0A6J6U9H3"/>
<proteinExistence type="predicted"/>
<reference evidence="2" key="1">
    <citation type="submission" date="2020-05" db="EMBL/GenBank/DDBJ databases">
        <authorList>
            <person name="Chiriac C."/>
            <person name="Salcher M."/>
            <person name="Ghai R."/>
            <person name="Kavagutti S V."/>
        </authorList>
    </citation>
    <scope>NUCLEOTIDE SEQUENCE</scope>
</reference>
<protein>
    <submittedName>
        <fullName evidence="2">Unannotated protein</fullName>
    </submittedName>
</protein>
<name>A0A6J6U9H3_9ZZZZ</name>
<sequence>MVEGAPKCSTCWSTGSGRRETNVSPEMKSIGSRLAMPTPAAVTKFVAPGPMDDVHTMICWRLIAFANAAAARPMPSSLWPRQTGISSRCISSEWPRLVTLPCPKMASTPGKSGASVPSMTIRWAMR</sequence>
<evidence type="ECO:0000313" key="2">
    <source>
        <dbReference type="EMBL" id="CAB4755724.1"/>
    </source>
</evidence>
<organism evidence="2">
    <name type="scientific">freshwater metagenome</name>
    <dbReference type="NCBI Taxonomy" id="449393"/>
    <lineage>
        <taxon>unclassified sequences</taxon>
        <taxon>metagenomes</taxon>
        <taxon>ecological metagenomes</taxon>
    </lineage>
</organism>
<feature type="region of interest" description="Disordered" evidence="1">
    <location>
        <begin position="1"/>
        <end position="23"/>
    </location>
</feature>
<gene>
    <name evidence="2" type="ORF">UFOPK2810_01063</name>
</gene>
<accession>A0A6J6U9H3</accession>
<dbReference type="EMBL" id="CAEZYZ010000177">
    <property type="protein sequence ID" value="CAB4755724.1"/>
    <property type="molecule type" value="Genomic_DNA"/>
</dbReference>
<evidence type="ECO:0000256" key="1">
    <source>
        <dbReference type="SAM" id="MobiDB-lite"/>
    </source>
</evidence>